<comment type="caution">
    <text evidence="3">The sequence shown here is derived from an EMBL/GenBank/DDBJ whole genome shotgun (WGS) entry which is preliminary data.</text>
</comment>
<name>A0A7W7D685_9ACTN</name>
<dbReference type="RefSeq" id="WP_239123075.1">
    <property type="nucleotide sequence ID" value="NZ_BOOV01000017.1"/>
</dbReference>
<organism evidence="3 4">
    <name type="scientific">Sphaerisporangium siamense</name>
    <dbReference type="NCBI Taxonomy" id="795645"/>
    <lineage>
        <taxon>Bacteria</taxon>
        <taxon>Bacillati</taxon>
        <taxon>Actinomycetota</taxon>
        <taxon>Actinomycetes</taxon>
        <taxon>Streptosporangiales</taxon>
        <taxon>Streptosporangiaceae</taxon>
        <taxon>Sphaerisporangium</taxon>
    </lineage>
</organism>
<dbReference type="Pfam" id="PF00561">
    <property type="entry name" value="Abhydrolase_1"/>
    <property type="match status" value="1"/>
</dbReference>
<protein>
    <submittedName>
        <fullName evidence="3">Pimeloyl-ACP methyl ester carboxylesterase</fullName>
    </submittedName>
</protein>
<gene>
    <name evidence="3" type="ORF">BJ982_002567</name>
</gene>
<dbReference type="PRINTS" id="PR00111">
    <property type="entry name" value="ABHYDROLASE"/>
</dbReference>
<dbReference type="PANTHER" id="PTHR43689:SF8">
    <property type="entry name" value="ALPHA_BETA-HYDROLASES SUPERFAMILY PROTEIN"/>
    <property type="match status" value="1"/>
</dbReference>
<dbReference type="PANTHER" id="PTHR43689">
    <property type="entry name" value="HYDROLASE"/>
    <property type="match status" value="1"/>
</dbReference>
<dbReference type="InterPro" id="IPR029058">
    <property type="entry name" value="AB_hydrolase_fold"/>
</dbReference>
<feature type="region of interest" description="Disordered" evidence="1">
    <location>
        <begin position="299"/>
        <end position="321"/>
    </location>
</feature>
<evidence type="ECO:0000313" key="4">
    <source>
        <dbReference type="Proteomes" id="UP000542210"/>
    </source>
</evidence>
<feature type="domain" description="AB hydrolase-1" evidence="2">
    <location>
        <begin position="38"/>
        <end position="282"/>
    </location>
</feature>
<dbReference type="EMBL" id="JACHND010000001">
    <property type="protein sequence ID" value="MBB4701023.1"/>
    <property type="molecule type" value="Genomic_DNA"/>
</dbReference>
<evidence type="ECO:0000259" key="2">
    <source>
        <dbReference type="Pfam" id="PF00561"/>
    </source>
</evidence>
<sequence>MEDPIPHWPGELVDLGGMTVHVRSAEPRPGAAPAETAVFVHGLAGSATNWTDLMGELRDDVRGYAIDLPGSGYSPAHPDGDYSLAGYAAAVTSLVERLGGPVHLIGNSLGGAVSVKVAATRPDLVRTLTLISPAMPDLLPRYGPARVVLSATPGLGQWAMACLRGLPAERRIRATMAMCYADTGRVHPARLEDAVAEQRRRDTLPWAGSALIYSARALVNEYFRRGEDNLWRLAARVTAPTLVVHGRHDRLVDPRMAARAGRTFPDVRLVLIPDAGHVAQMEYPALVARHVRHLVRTRKPDGSGRSVEIADSGMGRDRVRL</sequence>
<reference evidence="3 4" key="1">
    <citation type="submission" date="2020-08" db="EMBL/GenBank/DDBJ databases">
        <title>Sequencing the genomes of 1000 actinobacteria strains.</title>
        <authorList>
            <person name="Klenk H.-P."/>
        </authorList>
    </citation>
    <scope>NUCLEOTIDE SEQUENCE [LARGE SCALE GENOMIC DNA]</scope>
    <source>
        <strain evidence="3 4">DSM 45784</strain>
    </source>
</reference>
<dbReference type="InterPro" id="IPR000073">
    <property type="entry name" value="AB_hydrolase_1"/>
</dbReference>
<dbReference type="Proteomes" id="UP000542210">
    <property type="component" value="Unassembled WGS sequence"/>
</dbReference>
<dbReference type="Gene3D" id="3.40.50.1820">
    <property type="entry name" value="alpha/beta hydrolase"/>
    <property type="match status" value="1"/>
</dbReference>
<evidence type="ECO:0000256" key="1">
    <source>
        <dbReference type="SAM" id="MobiDB-lite"/>
    </source>
</evidence>
<dbReference type="SUPFAM" id="SSF53474">
    <property type="entry name" value="alpha/beta-Hydrolases"/>
    <property type="match status" value="1"/>
</dbReference>
<evidence type="ECO:0000313" key="3">
    <source>
        <dbReference type="EMBL" id="MBB4701023.1"/>
    </source>
</evidence>
<keyword evidence="4" id="KW-1185">Reference proteome</keyword>
<dbReference type="GO" id="GO:0003824">
    <property type="term" value="F:catalytic activity"/>
    <property type="evidence" value="ECO:0007669"/>
    <property type="project" value="UniProtKB-ARBA"/>
</dbReference>
<accession>A0A7W7D685</accession>
<dbReference type="AlphaFoldDB" id="A0A7W7D685"/>
<proteinExistence type="predicted"/>